<name>A0ABD2P7H1_9CUCU</name>
<evidence type="ECO:0000256" key="2">
    <source>
        <dbReference type="ARBA" id="ARBA00009183"/>
    </source>
</evidence>
<organism evidence="9 10">
    <name type="scientific">Cryptolaemus montrouzieri</name>
    <dbReference type="NCBI Taxonomy" id="559131"/>
    <lineage>
        <taxon>Eukaryota</taxon>
        <taxon>Metazoa</taxon>
        <taxon>Ecdysozoa</taxon>
        <taxon>Arthropoda</taxon>
        <taxon>Hexapoda</taxon>
        <taxon>Insecta</taxon>
        <taxon>Pterygota</taxon>
        <taxon>Neoptera</taxon>
        <taxon>Endopterygota</taxon>
        <taxon>Coleoptera</taxon>
        <taxon>Polyphaga</taxon>
        <taxon>Cucujiformia</taxon>
        <taxon>Coccinelloidea</taxon>
        <taxon>Coccinellidae</taxon>
        <taxon>Scymninae</taxon>
        <taxon>Scymnini</taxon>
        <taxon>Cryptolaemus</taxon>
    </lineage>
</organism>
<accession>A0ABD2P7H1</accession>
<evidence type="ECO:0000256" key="1">
    <source>
        <dbReference type="ARBA" id="ARBA00001974"/>
    </source>
</evidence>
<evidence type="ECO:0000256" key="3">
    <source>
        <dbReference type="ARBA" id="ARBA00022630"/>
    </source>
</evidence>
<dbReference type="Gene3D" id="3.50.50.60">
    <property type="entry name" value="FAD/NAD(P)-binding domain"/>
    <property type="match status" value="2"/>
</dbReference>
<protein>
    <recommendedName>
        <fullName evidence="8">Flavin-containing monooxygenase</fullName>
        <ecNumber evidence="8">1.-.-.-</ecNumber>
    </recommendedName>
</protein>
<dbReference type="InterPro" id="IPR036188">
    <property type="entry name" value="FAD/NAD-bd_sf"/>
</dbReference>
<comment type="similarity">
    <text evidence="2 8">Belongs to the FMO family.</text>
</comment>
<dbReference type="EMBL" id="JABFTP020000185">
    <property type="protein sequence ID" value="KAL3286888.1"/>
    <property type="molecule type" value="Genomic_DNA"/>
</dbReference>
<evidence type="ECO:0000256" key="7">
    <source>
        <dbReference type="ARBA" id="ARBA00023033"/>
    </source>
</evidence>
<evidence type="ECO:0000313" key="9">
    <source>
        <dbReference type="EMBL" id="KAL3286888.1"/>
    </source>
</evidence>
<evidence type="ECO:0000256" key="4">
    <source>
        <dbReference type="ARBA" id="ARBA00022827"/>
    </source>
</evidence>
<dbReference type="PRINTS" id="PR00370">
    <property type="entry name" value="FMOXYGENASE"/>
</dbReference>
<proteinExistence type="inferred from homology"/>
<evidence type="ECO:0000256" key="5">
    <source>
        <dbReference type="ARBA" id="ARBA00022857"/>
    </source>
</evidence>
<dbReference type="EC" id="1.-.-.-" evidence="8"/>
<dbReference type="SUPFAM" id="SSF51905">
    <property type="entry name" value="FAD/NAD(P)-binding domain"/>
    <property type="match status" value="2"/>
</dbReference>
<dbReference type="InterPro" id="IPR050346">
    <property type="entry name" value="FMO-like"/>
</dbReference>
<reference evidence="9 10" key="1">
    <citation type="journal article" date="2021" name="BMC Biol.">
        <title>Horizontally acquired antibacterial genes associated with adaptive radiation of ladybird beetles.</title>
        <authorList>
            <person name="Li H.S."/>
            <person name="Tang X.F."/>
            <person name="Huang Y.H."/>
            <person name="Xu Z.Y."/>
            <person name="Chen M.L."/>
            <person name="Du X.Y."/>
            <person name="Qiu B.Y."/>
            <person name="Chen P.T."/>
            <person name="Zhang W."/>
            <person name="Slipinski A."/>
            <person name="Escalona H.E."/>
            <person name="Waterhouse R.M."/>
            <person name="Zwick A."/>
            <person name="Pang H."/>
        </authorList>
    </citation>
    <scope>NUCLEOTIDE SEQUENCE [LARGE SCALE GENOMIC DNA]</scope>
    <source>
        <strain evidence="9">SYSU2018</strain>
    </source>
</reference>
<dbReference type="PANTHER" id="PTHR23023">
    <property type="entry name" value="DIMETHYLANILINE MONOOXYGENASE"/>
    <property type="match status" value="1"/>
</dbReference>
<dbReference type="PIRSF" id="PIRSF000332">
    <property type="entry name" value="FMO"/>
    <property type="match status" value="1"/>
</dbReference>
<keyword evidence="4 8" id="KW-0274">FAD</keyword>
<evidence type="ECO:0000256" key="8">
    <source>
        <dbReference type="RuleBase" id="RU361177"/>
    </source>
</evidence>
<keyword evidence="6 8" id="KW-0560">Oxidoreductase</keyword>
<keyword evidence="5" id="KW-0521">NADP</keyword>
<keyword evidence="3 8" id="KW-0285">Flavoprotein</keyword>
<dbReference type="InterPro" id="IPR020946">
    <property type="entry name" value="Flavin_mOase-like"/>
</dbReference>
<keyword evidence="10" id="KW-1185">Reference proteome</keyword>
<dbReference type="Pfam" id="PF00743">
    <property type="entry name" value="FMO-like"/>
    <property type="match status" value="2"/>
</dbReference>
<gene>
    <name evidence="9" type="ORF">HHI36_001375</name>
</gene>
<dbReference type="FunFam" id="3.50.50.60:FF:000138">
    <property type="entry name" value="Flavin-containing monooxygenase"/>
    <property type="match status" value="1"/>
</dbReference>
<dbReference type="InterPro" id="IPR000960">
    <property type="entry name" value="Flavin_mOase"/>
</dbReference>
<dbReference type="Proteomes" id="UP001516400">
    <property type="component" value="Unassembled WGS sequence"/>
</dbReference>
<dbReference type="GO" id="GO:0016709">
    <property type="term" value="F:oxidoreductase activity, acting on paired donors, with incorporation or reduction of molecular oxygen, NAD(P)H as one donor, and incorporation of one atom of oxygen"/>
    <property type="evidence" value="ECO:0007669"/>
    <property type="project" value="UniProtKB-ARBA"/>
</dbReference>
<keyword evidence="7 8" id="KW-0503">Monooxygenase</keyword>
<evidence type="ECO:0000256" key="6">
    <source>
        <dbReference type="ARBA" id="ARBA00023002"/>
    </source>
</evidence>
<sequence length="409" mass="46953">MKIAVIGAGAAGLVAIKYCVQEGYECEAFEQTEFVGGTWNYTDEVGLDKNGLPVHTSMYKNLRTNLPKEVMMFENFPYREDIEESYITQSQVLEYLNDYADKLKLRNHIRHLKLVTHIEPVESNKWDIDIQDVKTKYTEKKRFDAVIVCNGKYGVPYIPKILGLETFPGSCIHSHDYRSEDPYKDKVVLVIGGGPSGIDIAHRLYQVAKKVFCSFKEIGFRFNFPAGLIRKPLVERINGNTVFFQDESKEEIDAILLCTGFNISYPFLSTKCGIVVEDNYVKNVYKEVINISYPTMAILGIPSAICPFPTAEIQMRFFLAALSGRFILPPKEEMRKDNDEFKIKMNVMNRFVHRKTGNKEREYFDDLAQTANVPSVPIVVTELHDRVKKNRNYGDCFRIIDDKHFIQIA</sequence>
<comment type="cofactor">
    <cofactor evidence="1 8">
        <name>FAD</name>
        <dbReference type="ChEBI" id="CHEBI:57692"/>
    </cofactor>
</comment>
<dbReference type="AlphaFoldDB" id="A0ABD2P7H1"/>
<dbReference type="GO" id="GO:0050660">
    <property type="term" value="F:flavin adenine dinucleotide binding"/>
    <property type="evidence" value="ECO:0007669"/>
    <property type="project" value="UniProtKB-ARBA"/>
</dbReference>
<comment type="caution">
    <text evidence="9">The sequence shown here is derived from an EMBL/GenBank/DDBJ whole genome shotgun (WGS) entry which is preliminary data.</text>
</comment>
<evidence type="ECO:0000313" key="10">
    <source>
        <dbReference type="Proteomes" id="UP001516400"/>
    </source>
</evidence>